<feature type="DNA-binding region" description="H-T-H motif" evidence="4">
    <location>
        <begin position="97"/>
        <end position="116"/>
    </location>
</feature>
<dbReference type="PANTHER" id="PTHR30055:SF238">
    <property type="entry name" value="MYCOFACTOCIN BIOSYNTHESIS TRANSCRIPTIONAL REGULATOR MFTR-RELATED"/>
    <property type="match status" value="1"/>
</dbReference>
<dbReference type="InterPro" id="IPR001647">
    <property type="entry name" value="HTH_TetR"/>
</dbReference>
<protein>
    <submittedName>
        <fullName evidence="7">TetR family transcriptional regulator</fullName>
    </submittedName>
</protein>
<name>A0A3N4RVL0_9ACTN</name>
<evidence type="ECO:0000256" key="3">
    <source>
        <dbReference type="ARBA" id="ARBA00023163"/>
    </source>
</evidence>
<accession>A0A3N4RVL0</accession>
<dbReference type="Gene3D" id="1.10.357.10">
    <property type="entry name" value="Tetracycline Repressor, domain 2"/>
    <property type="match status" value="1"/>
</dbReference>
<comment type="caution">
    <text evidence="7">The sequence shown here is derived from an EMBL/GenBank/DDBJ whole genome shotgun (WGS) entry which is preliminary data.</text>
</comment>
<reference evidence="7 8" key="1">
    <citation type="submission" date="2018-11" db="EMBL/GenBank/DDBJ databases">
        <title>Sequencing the genomes of 1000 actinobacteria strains.</title>
        <authorList>
            <person name="Klenk H.-P."/>
        </authorList>
    </citation>
    <scope>NUCLEOTIDE SEQUENCE [LARGE SCALE GENOMIC DNA]</scope>
    <source>
        <strain evidence="7 8">DSM 44781</strain>
    </source>
</reference>
<keyword evidence="2 4" id="KW-0238">DNA-binding</keyword>
<feature type="compositionally biased region" description="Low complexity" evidence="5">
    <location>
        <begin position="8"/>
        <end position="34"/>
    </location>
</feature>
<evidence type="ECO:0000256" key="1">
    <source>
        <dbReference type="ARBA" id="ARBA00023015"/>
    </source>
</evidence>
<dbReference type="Pfam" id="PF00440">
    <property type="entry name" value="TetR_N"/>
    <property type="match status" value="1"/>
</dbReference>
<dbReference type="GO" id="GO:0000976">
    <property type="term" value="F:transcription cis-regulatory region binding"/>
    <property type="evidence" value="ECO:0007669"/>
    <property type="project" value="TreeGrafter"/>
</dbReference>
<dbReference type="SUPFAM" id="SSF46689">
    <property type="entry name" value="Homeodomain-like"/>
    <property type="match status" value="1"/>
</dbReference>
<dbReference type="AlphaFoldDB" id="A0A3N4RVL0"/>
<keyword evidence="3" id="KW-0804">Transcription</keyword>
<proteinExistence type="predicted"/>
<dbReference type="PROSITE" id="PS50977">
    <property type="entry name" value="HTH_TETR_2"/>
    <property type="match status" value="1"/>
</dbReference>
<dbReference type="InterPro" id="IPR041347">
    <property type="entry name" value="MftR_C"/>
</dbReference>
<evidence type="ECO:0000313" key="8">
    <source>
        <dbReference type="Proteomes" id="UP000266906"/>
    </source>
</evidence>
<evidence type="ECO:0000256" key="5">
    <source>
        <dbReference type="SAM" id="MobiDB-lite"/>
    </source>
</evidence>
<organism evidence="7 8">
    <name type="scientific">Kitasatospora cineracea</name>
    <dbReference type="NCBI Taxonomy" id="88074"/>
    <lineage>
        <taxon>Bacteria</taxon>
        <taxon>Bacillati</taxon>
        <taxon>Actinomycetota</taxon>
        <taxon>Actinomycetes</taxon>
        <taxon>Kitasatosporales</taxon>
        <taxon>Streptomycetaceae</taxon>
        <taxon>Kitasatospora</taxon>
    </lineage>
</organism>
<dbReference type="PANTHER" id="PTHR30055">
    <property type="entry name" value="HTH-TYPE TRANSCRIPTIONAL REGULATOR RUTR"/>
    <property type="match status" value="1"/>
</dbReference>
<dbReference type="EMBL" id="RKQG01000001">
    <property type="protein sequence ID" value="RPE35101.1"/>
    <property type="molecule type" value="Genomic_DNA"/>
</dbReference>
<gene>
    <name evidence="7" type="ORF">EDD38_3448</name>
</gene>
<feature type="domain" description="HTH tetR-type" evidence="6">
    <location>
        <begin position="74"/>
        <end position="134"/>
    </location>
</feature>
<feature type="compositionally biased region" description="Acidic residues" evidence="5">
    <location>
        <begin position="40"/>
        <end position="51"/>
    </location>
</feature>
<evidence type="ECO:0000259" key="6">
    <source>
        <dbReference type="PROSITE" id="PS50977"/>
    </source>
</evidence>
<dbReference type="InterPro" id="IPR009057">
    <property type="entry name" value="Homeodomain-like_sf"/>
</dbReference>
<dbReference type="InterPro" id="IPR050109">
    <property type="entry name" value="HTH-type_TetR-like_transc_reg"/>
</dbReference>
<sequence>MNTDRPAPHTAPASGSGSASGAVSGPGAQGVPGPRGTEPDVAESDAGAEPDEAGRDEAGPRGGSGAGRRDRKARRTREAMAAAALRLTLAHGFAALAVEDVTDAADVSRRTFSRHFGSREDAVLDCLRADFARINEALAARPAAESPVAAYRAAVAAWLHDPDPEHPAWHRRPGMRDLFVLIDEEPALTAAFRRISVAEEERSIRLVAARLGLHPETDLRPAVAVGLGVAALHAATRTWVRDPAGDLPTLLDRAFDLAAAEPPS</sequence>
<dbReference type="Proteomes" id="UP000266906">
    <property type="component" value="Unassembled WGS sequence"/>
</dbReference>
<evidence type="ECO:0000256" key="2">
    <source>
        <dbReference type="ARBA" id="ARBA00023125"/>
    </source>
</evidence>
<dbReference type="Gene3D" id="1.10.10.60">
    <property type="entry name" value="Homeodomain-like"/>
    <property type="match status" value="1"/>
</dbReference>
<dbReference type="GO" id="GO:0003700">
    <property type="term" value="F:DNA-binding transcription factor activity"/>
    <property type="evidence" value="ECO:0007669"/>
    <property type="project" value="TreeGrafter"/>
</dbReference>
<keyword evidence="1" id="KW-0805">Transcription regulation</keyword>
<feature type="region of interest" description="Disordered" evidence="5">
    <location>
        <begin position="1"/>
        <end position="77"/>
    </location>
</feature>
<evidence type="ECO:0000256" key="4">
    <source>
        <dbReference type="PROSITE-ProRule" id="PRU00335"/>
    </source>
</evidence>
<evidence type="ECO:0000313" key="7">
    <source>
        <dbReference type="EMBL" id="RPE35101.1"/>
    </source>
</evidence>
<dbReference type="RefSeq" id="WP_244259920.1">
    <property type="nucleotide sequence ID" value="NZ_RKQG01000001.1"/>
</dbReference>
<dbReference type="Pfam" id="PF17754">
    <property type="entry name" value="TetR_C_14"/>
    <property type="match status" value="1"/>
</dbReference>
<keyword evidence="8" id="KW-1185">Reference proteome</keyword>